<dbReference type="Proteomes" id="UP001341135">
    <property type="component" value="Chromosome"/>
</dbReference>
<evidence type="ECO:0008006" key="3">
    <source>
        <dbReference type="Google" id="ProtNLM"/>
    </source>
</evidence>
<dbReference type="Pfam" id="PF11848">
    <property type="entry name" value="DUF3368"/>
    <property type="match status" value="1"/>
</dbReference>
<evidence type="ECO:0000313" key="2">
    <source>
        <dbReference type="Proteomes" id="UP001341135"/>
    </source>
</evidence>
<evidence type="ECO:0000313" key="1">
    <source>
        <dbReference type="EMBL" id="BES82200.1"/>
    </source>
</evidence>
<keyword evidence="2" id="KW-1185">Reference proteome</keyword>
<dbReference type="RefSeq" id="WP_338249290.1">
    <property type="nucleotide sequence ID" value="NZ_AP028907.1"/>
</dbReference>
<sequence>MARNKAVVLDDRRARRLARELGLEVIGTLAILRRLYETGILRVTPSKLYQRLLGLGFYIDKELFNRVVGPTVPDNDD</sequence>
<dbReference type="EMBL" id="AP028907">
    <property type="protein sequence ID" value="BES82200.1"/>
    <property type="molecule type" value="Genomic_DNA"/>
</dbReference>
<dbReference type="PANTHER" id="PTHR39550">
    <property type="entry name" value="SLL0658 PROTEIN"/>
    <property type="match status" value="1"/>
</dbReference>
<name>A0ABM8IXC6_9CREN</name>
<organism evidence="1 2">
    <name type="scientific">Pyrodictium abyssi</name>
    <dbReference type="NCBI Taxonomy" id="54256"/>
    <lineage>
        <taxon>Archaea</taxon>
        <taxon>Thermoproteota</taxon>
        <taxon>Thermoprotei</taxon>
        <taxon>Desulfurococcales</taxon>
        <taxon>Pyrodictiaceae</taxon>
        <taxon>Pyrodictium</taxon>
    </lineage>
</organism>
<protein>
    <recommendedName>
        <fullName evidence="3">DUF3368 domain-containing protein</fullName>
    </recommendedName>
</protein>
<reference evidence="1 2" key="1">
    <citation type="submission" date="2023-09" db="EMBL/GenBank/DDBJ databases">
        <title>Pyrofollis japonicus gen. nov. sp. nov., a novel member of the family Pyrodictiaceae isolated from the Iheya North hydrothermal field.</title>
        <authorList>
            <person name="Miyazaki U."/>
            <person name="Sanari M."/>
            <person name="Tame A."/>
            <person name="Kitajima M."/>
            <person name="Okamoto A."/>
            <person name="Sawayama S."/>
            <person name="Miyazaki J."/>
            <person name="Takai K."/>
            <person name="Nakagawa S."/>
        </authorList>
    </citation>
    <scope>NUCLEOTIDE SEQUENCE [LARGE SCALE GENOMIC DNA]</scope>
    <source>
        <strain evidence="1 2">AV2</strain>
    </source>
</reference>
<dbReference type="GeneID" id="89289775"/>
<dbReference type="InterPro" id="IPR021799">
    <property type="entry name" value="PIN-like_prokaryotic"/>
</dbReference>
<accession>A0ABM8IXC6</accession>
<proteinExistence type="predicted"/>
<gene>
    <name evidence="1" type="ORF">PABY_17670</name>
</gene>
<dbReference type="PANTHER" id="PTHR39550:SF1">
    <property type="entry name" value="SLL0658 PROTEIN"/>
    <property type="match status" value="1"/>
</dbReference>